<feature type="domain" description="DUF3857" evidence="2">
    <location>
        <begin position="81"/>
        <end position="242"/>
    </location>
</feature>
<feature type="transmembrane region" description="Helical" evidence="1">
    <location>
        <begin position="839"/>
        <end position="859"/>
    </location>
</feature>
<evidence type="ECO:0000256" key="1">
    <source>
        <dbReference type="SAM" id="Phobius"/>
    </source>
</evidence>
<dbReference type="SUPFAM" id="SSF54001">
    <property type="entry name" value="Cysteine proteinases"/>
    <property type="match status" value="1"/>
</dbReference>
<organism evidence="3 4">
    <name type="scientific">Zooshikella ganghwensis</name>
    <dbReference type="NCBI Taxonomy" id="202772"/>
    <lineage>
        <taxon>Bacteria</taxon>
        <taxon>Pseudomonadati</taxon>
        <taxon>Pseudomonadota</taxon>
        <taxon>Gammaproteobacteria</taxon>
        <taxon>Oceanospirillales</taxon>
        <taxon>Zooshikellaceae</taxon>
        <taxon>Zooshikella</taxon>
    </lineage>
</organism>
<dbReference type="AlphaFoldDB" id="A0A4P9VPN6"/>
<feature type="transmembrane region" description="Helical" evidence="1">
    <location>
        <begin position="708"/>
        <end position="733"/>
    </location>
</feature>
<feature type="transmembrane region" description="Helical" evidence="1">
    <location>
        <begin position="776"/>
        <end position="795"/>
    </location>
</feature>
<evidence type="ECO:0000313" key="3">
    <source>
        <dbReference type="EMBL" id="RDH44477.1"/>
    </source>
</evidence>
<feature type="transmembrane region" description="Helical" evidence="1">
    <location>
        <begin position="676"/>
        <end position="696"/>
    </location>
</feature>
<keyword evidence="1" id="KW-0472">Membrane</keyword>
<keyword evidence="1" id="KW-0812">Transmembrane</keyword>
<gene>
    <name evidence="3" type="ORF">B9G39_14095</name>
</gene>
<dbReference type="RefSeq" id="WP_094787623.1">
    <property type="nucleotide sequence ID" value="NZ_NDXW01000001.1"/>
</dbReference>
<feature type="transmembrane region" description="Helical" evidence="1">
    <location>
        <begin position="801"/>
        <end position="818"/>
    </location>
</feature>
<proteinExistence type="predicted"/>
<reference evidence="3 4" key="1">
    <citation type="submission" date="2017-04" db="EMBL/GenBank/DDBJ databases">
        <title>Draft genome sequence of Zooshikella ganghwensis VG4 isolated from Red Sea sediments.</title>
        <authorList>
            <person name="Rehman Z."/>
            <person name="Alam I."/>
            <person name="Kamau A."/>
            <person name="Bajic V."/>
            <person name="Leiknes T."/>
        </authorList>
    </citation>
    <scope>NUCLEOTIDE SEQUENCE [LARGE SCALE GENOMIC DNA]</scope>
    <source>
        <strain evidence="3 4">VG4</strain>
    </source>
</reference>
<dbReference type="Proteomes" id="UP000257039">
    <property type="component" value="Unassembled WGS sequence"/>
</dbReference>
<dbReference type="Gene3D" id="3.10.620.30">
    <property type="match status" value="1"/>
</dbReference>
<comment type="caution">
    <text evidence="3">The sequence shown here is derived from an EMBL/GenBank/DDBJ whole genome shotgun (WGS) entry which is preliminary data.</text>
</comment>
<dbReference type="EMBL" id="NDXW01000001">
    <property type="protein sequence ID" value="RDH44477.1"/>
    <property type="molecule type" value="Genomic_DNA"/>
</dbReference>
<accession>A0A4P9VPN6</accession>
<evidence type="ECO:0000259" key="2">
    <source>
        <dbReference type="Pfam" id="PF12969"/>
    </source>
</evidence>
<sequence length="992" mass="115253">MRDCGRGRAGYWLWLSLFFCSSLLSIHTNVHALQGVALTDTPEWVERYPAVLPEPVPVEEAIGGEYYLLVDQQTRAVDTLQNFFHYAVVALNTQGVESVAQISVTYDPTYEHLQLHDIYVHRNGQLLDRLHSADIKLMQRESELDAQIYDGRITANIILSDVRVGDVIEYSYSIIGQNPVYQNIFADRLELQWSVPVFQQYFRLIRPKDKPLNTLPVNTSLALEKRELGEFIEYRLTQQKISALTRESETPGWYNPYPRIYLSELQSWQQVAEWARPHYQLPAELSPGIKDLHNQLMQESDTPEASVVTALHYVQSEIRYLGIEIGVSSHVPSPPEATFNRRFGDCKDKTMLLLALLKLQGIEAYPALVHSRYRHTIANYLPTPNAFNHVIVYAKVNNKDYWLDPTLLYQLGSLHSLYQPDYGMALILREGEQTLTAFETNPHAKKEVIERIDLSGGVGEPATYHIETHYFGKEAEDFRAYLALSGKQKIQQEYINYYSKFYPSIQPLSPLTINNENADFIVTEEFYVIPEYWRSDEETNRTETYLYSNALYPYVIKPKVIRRTAPLGVAYPVDVKQSIEVQLPFAWQVETDEYNNDNRFFLYNDRVSYDNASNTLLLDYQYKSKVSFISPDNLSEYLDFIKKIDKRLDYYIYHQYEQEGITPAITVDQQSWSGKWHLIIIATLTLVFAAFTYAGIEYSYDRKLRSHLYVVSFIKFMTLAVCTFNLYCLYWYWANRRILMGDTGYARALLMVLLLPVTLPFLYYTAFCARHHKYPFYGLMLGTGFFVLLTSFWWLPAPWNLTALLAGVCLLPLVKQVNSYVRFFESNARSDHEWRARHVLLTVVSCFAIIYQLATYLSFMPSSEVIAGDQLWKKDLKFMHRNGLLRSDEKLLYFYSDGLFSFQEDGNAVTNQRVLSYWRDDLTQQLNVETAGFNDIINIDVDRQLLKDNTIITVTRTDGSQFILFVSQKGRKDQFFTQKLLTLWEGERQTSL</sequence>
<dbReference type="Gene3D" id="2.60.40.3140">
    <property type="match status" value="1"/>
</dbReference>
<keyword evidence="4" id="KW-1185">Reference proteome</keyword>
<name>A0A4P9VPN6_9GAMM</name>
<dbReference type="InterPro" id="IPR024618">
    <property type="entry name" value="DUF3857"/>
</dbReference>
<protein>
    <submittedName>
        <fullName evidence="3">DUF3857 domain-containing protein</fullName>
    </submittedName>
</protein>
<evidence type="ECO:0000313" key="4">
    <source>
        <dbReference type="Proteomes" id="UP000257039"/>
    </source>
</evidence>
<feature type="transmembrane region" description="Helical" evidence="1">
    <location>
        <begin position="745"/>
        <end position="764"/>
    </location>
</feature>
<dbReference type="InterPro" id="IPR038765">
    <property type="entry name" value="Papain-like_cys_pep_sf"/>
</dbReference>
<keyword evidence="1" id="KW-1133">Transmembrane helix</keyword>
<dbReference type="Pfam" id="PF12969">
    <property type="entry name" value="DUF3857"/>
    <property type="match status" value="1"/>
</dbReference>